<sequence>MNLPPLIQSFVLHFGEMGSRWGINRTVGQIYALLYVSPEPLCAEDIVEALGLSRSNVSMGLRELQAWNLVVHKHLPDDRRDFFTTPDDVWQILRTLAEERKKREVDPTLSVLREILMQPAGSDEERFAQGRIAEMHGLIDQLTTWYDDVKRLETERLANLLSLGAKITRLLEAKDRVVTLGRRRPKAAREAGDTRADVAQAEGE</sequence>
<feature type="region of interest" description="Disordered" evidence="5">
    <location>
        <begin position="183"/>
        <end position="204"/>
    </location>
</feature>
<dbReference type="AlphaFoldDB" id="A0A9X2T432"/>
<reference evidence="7" key="1">
    <citation type="submission" date="2022-08" db="EMBL/GenBank/DDBJ databases">
        <authorList>
            <person name="Li F."/>
        </authorList>
    </citation>
    <scope>NUCLEOTIDE SEQUENCE</scope>
    <source>
        <strain evidence="7">MQZ15Z-1</strain>
    </source>
</reference>
<keyword evidence="3 4" id="KW-0804">Transcription</keyword>
<dbReference type="InterPro" id="IPR011991">
    <property type="entry name" value="ArsR-like_HTH"/>
</dbReference>
<dbReference type="InterPro" id="IPR052362">
    <property type="entry name" value="HTH-GbsR_regulator"/>
</dbReference>
<dbReference type="InterPro" id="IPR036390">
    <property type="entry name" value="WH_DNA-bd_sf"/>
</dbReference>
<dbReference type="Gene3D" id="1.10.10.10">
    <property type="entry name" value="Winged helix-like DNA-binding domain superfamily/Winged helix DNA-binding domain"/>
    <property type="match status" value="1"/>
</dbReference>
<keyword evidence="1 4" id="KW-0805">Transcription regulation</keyword>
<feature type="compositionally biased region" description="Basic and acidic residues" evidence="5">
    <location>
        <begin position="187"/>
        <end position="196"/>
    </location>
</feature>
<protein>
    <recommendedName>
        <fullName evidence="4">HTH-type transcriptional regulator</fullName>
    </recommendedName>
</protein>
<evidence type="ECO:0000256" key="4">
    <source>
        <dbReference type="PIRNR" id="PIRNR006707"/>
    </source>
</evidence>
<dbReference type="GO" id="GO:0003700">
    <property type="term" value="F:DNA-binding transcription factor activity"/>
    <property type="evidence" value="ECO:0007669"/>
    <property type="project" value="InterPro"/>
</dbReference>
<evidence type="ECO:0000313" key="7">
    <source>
        <dbReference type="EMBL" id="MCS0494049.1"/>
    </source>
</evidence>
<evidence type="ECO:0000313" key="8">
    <source>
        <dbReference type="Proteomes" id="UP001151088"/>
    </source>
</evidence>
<dbReference type="SUPFAM" id="SSF46785">
    <property type="entry name" value="Winged helix' DNA-binding domain"/>
    <property type="match status" value="1"/>
</dbReference>
<dbReference type="PIRSF" id="PIRSF006707">
    <property type="entry name" value="MJ1563"/>
    <property type="match status" value="1"/>
</dbReference>
<accession>A0A9X2T432</accession>
<evidence type="ECO:0000259" key="6">
    <source>
        <dbReference type="Pfam" id="PF12802"/>
    </source>
</evidence>
<dbReference type="PANTHER" id="PTHR38465:SF1">
    <property type="entry name" value="HTH-TYPE TRANSCRIPTIONAL REGULATOR MJ1563-RELATED"/>
    <property type="match status" value="1"/>
</dbReference>
<dbReference type="Proteomes" id="UP001151088">
    <property type="component" value="Unassembled WGS sequence"/>
</dbReference>
<gene>
    <name evidence="7" type="ORF">NVS89_02995</name>
</gene>
<evidence type="ECO:0000256" key="5">
    <source>
        <dbReference type="SAM" id="MobiDB-lite"/>
    </source>
</evidence>
<dbReference type="PANTHER" id="PTHR38465">
    <property type="entry name" value="HTH-TYPE TRANSCRIPTIONAL REGULATOR MJ1563-RELATED"/>
    <property type="match status" value="1"/>
</dbReference>
<keyword evidence="2 4" id="KW-0238">DNA-binding</keyword>
<evidence type="ECO:0000256" key="1">
    <source>
        <dbReference type="ARBA" id="ARBA00023015"/>
    </source>
</evidence>
<comment type="similarity">
    <text evidence="4">Belongs to the GbsR family.</text>
</comment>
<dbReference type="InterPro" id="IPR026282">
    <property type="entry name" value="MJ1563"/>
</dbReference>
<dbReference type="InterPro" id="IPR000835">
    <property type="entry name" value="HTH_MarR-typ"/>
</dbReference>
<dbReference type="InterPro" id="IPR036388">
    <property type="entry name" value="WH-like_DNA-bd_sf"/>
</dbReference>
<dbReference type="CDD" id="cd00090">
    <property type="entry name" value="HTH_ARSR"/>
    <property type="match status" value="1"/>
</dbReference>
<evidence type="ECO:0000256" key="2">
    <source>
        <dbReference type="ARBA" id="ARBA00023125"/>
    </source>
</evidence>
<dbReference type="EMBL" id="JANTHZ010000001">
    <property type="protein sequence ID" value="MCS0494049.1"/>
    <property type="molecule type" value="Genomic_DNA"/>
</dbReference>
<keyword evidence="8" id="KW-1185">Reference proteome</keyword>
<feature type="domain" description="HTH marR-type" evidence="6">
    <location>
        <begin position="22"/>
        <end position="80"/>
    </location>
</feature>
<name>A0A9X2T432_9HYPH</name>
<dbReference type="RefSeq" id="WP_258730997.1">
    <property type="nucleotide sequence ID" value="NZ_JANTHZ010000001.1"/>
</dbReference>
<organism evidence="7 8">
    <name type="scientific">Ancylobacter mangrovi</name>
    <dbReference type="NCBI Taxonomy" id="2972472"/>
    <lineage>
        <taxon>Bacteria</taxon>
        <taxon>Pseudomonadati</taxon>
        <taxon>Pseudomonadota</taxon>
        <taxon>Alphaproteobacteria</taxon>
        <taxon>Hyphomicrobiales</taxon>
        <taxon>Xanthobacteraceae</taxon>
        <taxon>Ancylobacter</taxon>
    </lineage>
</organism>
<dbReference type="Pfam" id="PF12802">
    <property type="entry name" value="MarR_2"/>
    <property type="match status" value="1"/>
</dbReference>
<evidence type="ECO:0000256" key="3">
    <source>
        <dbReference type="ARBA" id="ARBA00023163"/>
    </source>
</evidence>
<dbReference type="GO" id="GO:0003677">
    <property type="term" value="F:DNA binding"/>
    <property type="evidence" value="ECO:0007669"/>
    <property type="project" value="UniProtKB-UniRule"/>
</dbReference>
<comment type="caution">
    <text evidence="7">The sequence shown here is derived from an EMBL/GenBank/DDBJ whole genome shotgun (WGS) entry which is preliminary data.</text>
</comment>
<proteinExistence type="inferred from homology"/>